<dbReference type="PANTHER" id="PTHR38446:SF1">
    <property type="entry name" value="BLL0914 PROTEIN"/>
    <property type="match status" value="1"/>
</dbReference>
<dbReference type="PATRIC" id="fig|1411022.3.peg.1885"/>
<reference evidence="2 3" key="1">
    <citation type="submission" date="2013-11" db="EMBL/GenBank/DDBJ databases">
        <title>Single cell genomics of uncultured Tannerella BU063 (oral taxon 286).</title>
        <authorList>
            <person name="Beall C.J."/>
            <person name="Campbell A.G."/>
            <person name="Griffen A.L."/>
            <person name="Podar M."/>
            <person name="Leys E.J."/>
        </authorList>
    </citation>
    <scope>NUCLEOTIDE SEQUENCE [LARGE SCALE GENOMIC DNA]</scope>
    <source>
        <strain evidence="2">Cell 1/3</strain>
    </source>
</reference>
<dbReference type="InterPro" id="IPR009732">
    <property type="entry name" value="DUF1304"/>
</dbReference>
<feature type="transmembrane region" description="Helical" evidence="1">
    <location>
        <begin position="52"/>
        <end position="69"/>
    </location>
</feature>
<dbReference type="AlphaFoldDB" id="W2CG78"/>
<protein>
    <submittedName>
        <fullName evidence="2">Membrane protein</fullName>
    </submittedName>
</protein>
<keyword evidence="1" id="KW-0812">Transmembrane</keyword>
<evidence type="ECO:0000313" key="2">
    <source>
        <dbReference type="EMBL" id="ETK06095.1"/>
    </source>
</evidence>
<keyword evidence="1" id="KW-0472">Membrane</keyword>
<evidence type="ECO:0000256" key="1">
    <source>
        <dbReference type="SAM" id="Phobius"/>
    </source>
</evidence>
<comment type="caution">
    <text evidence="2">The sequence shown here is derived from an EMBL/GenBank/DDBJ whole genome shotgun (WGS) entry which is preliminary data.</text>
</comment>
<dbReference type="EMBL" id="AYYE01001222">
    <property type="protein sequence ID" value="ETK06095.1"/>
    <property type="molecule type" value="Genomic_DNA"/>
</dbReference>
<keyword evidence="1" id="KW-1133">Transmembrane helix</keyword>
<evidence type="ECO:0000313" key="3">
    <source>
        <dbReference type="Proteomes" id="UP000034982"/>
    </source>
</evidence>
<organism evidence="2 3">
    <name type="scientific">Tannerella sp. oral taxon BU063 isolate Cell 1/3</name>
    <dbReference type="NCBI Taxonomy" id="1411022"/>
    <lineage>
        <taxon>Bacteria</taxon>
        <taxon>Pseudomonadati</taxon>
        <taxon>Bacteroidota</taxon>
        <taxon>Bacteroidia</taxon>
        <taxon>Bacteroidales</taxon>
        <taxon>Tannerellaceae</taxon>
        <taxon>Tannerella</taxon>
    </lineage>
</organism>
<feature type="transmembrane region" description="Helical" evidence="1">
    <location>
        <begin position="75"/>
        <end position="94"/>
    </location>
</feature>
<feature type="transmembrane region" description="Helical" evidence="1">
    <location>
        <begin position="6"/>
        <end position="25"/>
    </location>
</feature>
<sequence length="113" mass="12613">MIATILTLIVALEHLYMMYMEMFAWETRGKRFFRSLPEDLFAPTRSMAANQGLYNGFLAAGLAWSFFIGDPTWSANVRLFFLGCVAVAGTYGALTVSKKIFFAQALPAIVEKV</sequence>
<dbReference type="Pfam" id="PF06993">
    <property type="entry name" value="DUF1304"/>
    <property type="match status" value="1"/>
</dbReference>
<proteinExistence type="predicted"/>
<dbReference type="Proteomes" id="UP000034982">
    <property type="component" value="Unassembled WGS sequence"/>
</dbReference>
<dbReference type="PANTHER" id="PTHR38446">
    <property type="entry name" value="BLL0914 PROTEIN"/>
    <property type="match status" value="1"/>
</dbReference>
<accession>W2CG78</accession>
<name>W2CG78_9BACT</name>
<gene>
    <name evidence="2" type="ORF">T230_14230</name>
</gene>